<dbReference type="RefSeq" id="WP_346787241.1">
    <property type="nucleotide sequence ID" value="NZ_JAYFSJ010000001.1"/>
</dbReference>
<dbReference type="Proteomes" id="UP001405405">
    <property type="component" value="Unassembled WGS sequence"/>
</dbReference>
<dbReference type="InterPro" id="IPR010930">
    <property type="entry name" value="Flg_bb/hook_C_dom"/>
</dbReference>
<keyword evidence="2" id="KW-0975">Bacterial flagellum</keyword>
<dbReference type="Pfam" id="PF06429">
    <property type="entry name" value="Flg_bbr_C"/>
    <property type="match status" value="1"/>
</dbReference>
<evidence type="ECO:0000259" key="3">
    <source>
        <dbReference type="Pfam" id="PF06429"/>
    </source>
</evidence>
<comment type="subunit">
    <text evidence="2">The basal body constitutes a major portion of the flagellar organelle and consists of four rings (L,P,S, and M) mounted on a central rod. The rod consists of about 26 subunits of FlgG in the distal portion, and FlgB, FlgC and FlgF are thought to build up the proximal portion of the rod with about 6 subunits each.</text>
</comment>
<organism evidence="4 5">
    <name type="scientific">Chromobacterium indicum</name>
    <dbReference type="NCBI Taxonomy" id="3110228"/>
    <lineage>
        <taxon>Bacteria</taxon>
        <taxon>Pseudomonadati</taxon>
        <taxon>Pseudomonadota</taxon>
        <taxon>Betaproteobacteria</taxon>
        <taxon>Neisseriales</taxon>
        <taxon>Chromobacteriaceae</taxon>
        <taxon>Chromobacterium</taxon>
    </lineage>
</organism>
<keyword evidence="4" id="KW-0969">Cilium</keyword>
<feature type="domain" description="Flagellar basal-body/hook protein C-terminal" evidence="3">
    <location>
        <begin position="98"/>
        <end position="142"/>
    </location>
</feature>
<reference evidence="4 5" key="1">
    <citation type="submission" date="2023-12" db="EMBL/GenBank/DDBJ databases">
        <title>Chromobacterium sp. strain TRC.1.1.SA producing antimicrobial pigment.</title>
        <authorList>
            <person name="Verma N."/>
            <person name="Choksket S."/>
            <person name="Pinnaka A.K."/>
            <person name="Korpole S."/>
        </authorList>
    </citation>
    <scope>NUCLEOTIDE SEQUENCE [LARGE SCALE GENOMIC DNA]</scope>
    <source>
        <strain evidence="4 5">TRC1.1.SA</strain>
    </source>
</reference>
<proteinExistence type="inferred from homology"/>
<name>A0ABV0CDH3_9NEIS</name>
<protein>
    <recommendedName>
        <fullName evidence="2">Flagellar basal-body rod protein FlgC</fullName>
    </recommendedName>
</protein>
<keyword evidence="5" id="KW-1185">Reference proteome</keyword>
<keyword evidence="4" id="KW-0966">Cell projection</keyword>
<evidence type="ECO:0000256" key="1">
    <source>
        <dbReference type="ARBA" id="ARBA00009677"/>
    </source>
</evidence>
<dbReference type="InterPro" id="IPR006299">
    <property type="entry name" value="FlgC"/>
</dbReference>
<dbReference type="EMBL" id="JAYFSJ010000001">
    <property type="protein sequence ID" value="MEN7429114.1"/>
    <property type="molecule type" value="Genomic_DNA"/>
</dbReference>
<comment type="caution">
    <text evidence="4">The sequence shown here is derived from an EMBL/GenBank/DDBJ whole genome shotgun (WGS) entry which is preliminary data.</text>
</comment>
<dbReference type="NCBIfam" id="TIGR01395">
    <property type="entry name" value="FlgC"/>
    <property type="match status" value="1"/>
</dbReference>
<evidence type="ECO:0000256" key="2">
    <source>
        <dbReference type="RuleBase" id="RU362062"/>
    </source>
</evidence>
<accession>A0ABV0CDH3</accession>
<gene>
    <name evidence="4" type="primary">flgC</name>
    <name evidence="4" type="ORF">VA599_00060</name>
</gene>
<sequence>MAGIWQSLAISQSGMDVEQLRAEVAARNIANANVAAAPGAALAKPLRVVVQPVGAGFGQALLRAESDQPPPGGVRAAVVESDAPARKVLDPSSPLADAQGYVQYAGVNTLEEMFAMTMAVRSYEANVTAFNAARSMMQKALDIGGKQ</sequence>
<evidence type="ECO:0000313" key="5">
    <source>
        <dbReference type="Proteomes" id="UP001405405"/>
    </source>
</evidence>
<keyword evidence="4" id="KW-0282">Flagellum</keyword>
<comment type="similarity">
    <text evidence="1">Belongs to the flagella basal body rod proteins family.</text>
</comment>
<comment type="subcellular location">
    <subcellularLocation>
        <location evidence="2">Bacterial flagellum basal body</location>
    </subcellularLocation>
</comment>
<evidence type="ECO:0000313" key="4">
    <source>
        <dbReference type="EMBL" id="MEN7429114.1"/>
    </source>
</evidence>